<feature type="non-terminal residue" evidence="2">
    <location>
        <position position="1"/>
    </location>
</feature>
<comment type="caution">
    <text evidence="2">The sequence shown here is derived from an EMBL/GenBank/DDBJ whole genome shotgun (WGS) entry which is preliminary data.</text>
</comment>
<feature type="transmembrane region" description="Helical" evidence="1">
    <location>
        <begin position="26"/>
        <end position="44"/>
    </location>
</feature>
<feature type="non-terminal residue" evidence="2">
    <location>
        <position position="45"/>
    </location>
</feature>
<evidence type="ECO:0008006" key="3">
    <source>
        <dbReference type="Google" id="ProtNLM"/>
    </source>
</evidence>
<evidence type="ECO:0000256" key="1">
    <source>
        <dbReference type="SAM" id="Phobius"/>
    </source>
</evidence>
<name>X0V3K4_9ZZZZ</name>
<organism evidence="2">
    <name type="scientific">marine sediment metagenome</name>
    <dbReference type="NCBI Taxonomy" id="412755"/>
    <lineage>
        <taxon>unclassified sequences</taxon>
        <taxon>metagenomes</taxon>
        <taxon>ecological metagenomes</taxon>
    </lineage>
</organism>
<keyword evidence="1" id="KW-1133">Transmembrane helix</keyword>
<sequence>PPYAMAAFVAAGIAGCDPWRAGFNAMRLGIATFIVPFIFVYKPAR</sequence>
<accession>X0V3K4</accession>
<reference evidence="2" key="1">
    <citation type="journal article" date="2014" name="Front. Microbiol.">
        <title>High frequency of phylogenetically diverse reductive dehalogenase-homologous genes in deep subseafloor sedimentary metagenomes.</title>
        <authorList>
            <person name="Kawai M."/>
            <person name="Futagami T."/>
            <person name="Toyoda A."/>
            <person name="Takaki Y."/>
            <person name="Nishi S."/>
            <person name="Hori S."/>
            <person name="Arai W."/>
            <person name="Tsubouchi T."/>
            <person name="Morono Y."/>
            <person name="Uchiyama I."/>
            <person name="Ito T."/>
            <person name="Fujiyama A."/>
            <person name="Inagaki F."/>
            <person name="Takami H."/>
        </authorList>
    </citation>
    <scope>NUCLEOTIDE SEQUENCE</scope>
    <source>
        <strain evidence="2">Expedition CK06-06</strain>
    </source>
</reference>
<dbReference type="AlphaFoldDB" id="X0V3K4"/>
<proteinExistence type="predicted"/>
<dbReference type="EMBL" id="BARS01014615">
    <property type="protein sequence ID" value="GAF95230.1"/>
    <property type="molecule type" value="Genomic_DNA"/>
</dbReference>
<evidence type="ECO:0000313" key="2">
    <source>
        <dbReference type="EMBL" id="GAF95230.1"/>
    </source>
</evidence>
<protein>
    <recommendedName>
        <fullName evidence="3">TRAP C4-dicarboxylate transport system permease DctM subunit domain-containing protein</fullName>
    </recommendedName>
</protein>
<keyword evidence="1" id="KW-0472">Membrane</keyword>
<gene>
    <name evidence="2" type="ORF">S01H1_24491</name>
</gene>
<keyword evidence="1" id="KW-0812">Transmembrane</keyword>